<feature type="binding site" evidence="8">
    <location>
        <position position="194"/>
    </location>
    <ligand>
        <name>Mg(2+)</name>
        <dbReference type="ChEBI" id="CHEBI:18420"/>
    </ligand>
</feature>
<dbReference type="InterPro" id="IPR031167">
    <property type="entry name" value="G_OBG"/>
</dbReference>
<dbReference type="InterPro" id="IPR014100">
    <property type="entry name" value="GTP-bd_Obg/CgtA"/>
</dbReference>
<dbReference type="OrthoDB" id="9807318at2"/>
<keyword evidence="2 8" id="KW-0963">Cytoplasm</keyword>
<feature type="compositionally biased region" description="Polar residues" evidence="9">
    <location>
        <begin position="128"/>
        <end position="139"/>
    </location>
</feature>
<keyword evidence="6 8" id="KW-0460">Magnesium</keyword>
<dbReference type="EMBL" id="FP929003">
    <property type="protein sequence ID" value="CBK40859.1"/>
    <property type="molecule type" value="Genomic_DNA"/>
</dbReference>
<feature type="binding site" evidence="8">
    <location>
        <begin position="192"/>
        <end position="196"/>
    </location>
    <ligand>
        <name>GTP</name>
        <dbReference type="ChEBI" id="CHEBI:37565"/>
    </ligand>
</feature>
<dbReference type="SUPFAM" id="SSF82051">
    <property type="entry name" value="Obg GTP-binding protein N-terminal domain"/>
    <property type="match status" value="1"/>
</dbReference>
<dbReference type="SUPFAM" id="SSF52540">
    <property type="entry name" value="P-loop containing nucleoside triphosphate hydrolases"/>
    <property type="match status" value="1"/>
</dbReference>
<accession>D8PCA0</accession>
<dbReference type="GO" id="GO:0043022">
    <property type="term" value="F:ribosome binding"/>
    <property type="evidence" value="ECO:0007669"/>
    <property type="project" value="UniProtKB-ARBA"/>
</dbReference>
<evidence type="ECO:0000256" key="6">
    <source>
        <dbReference type="ARBA" id="ARBA00022842"/>
    </source>
</evidence>
<dbReference type="PRINTS" id="PR00326">
    <property type="entry name" value="GTP1OBG"/>
</dbReference>
<dbReference type="eggNOG" id="COG0536">
    <property type="taxonomic scope" value="Bacteria"/>
</dbReference>
<dbReference type="FunFam" id="2.70.210.12:FF:000001">
    <property type="entry name" value="GTPase Obg"/>
    <property type="match status" value="1"/>
</dbReference>
<evidence type="ECO:0000256" key="2">
    <source>
        <dbReference type="ARBA" id="ARBA00022490"/>
    </source>
</evidence>
<dbReference type="NCBIfam" id="NF008956">
    <property type="entry name" value="PRK12299.1"/>
    <property type="match status" value="1"/>
</dbReference>
<evidence type="ECO:0000256" key="4">
    <source>
        <dbReference type="ARBA" id="ARBA00022741"/>
    </source>
</evidence>
<dbReference type="PANTHER" id="PTHR11702">
    <property type="entry name" value="DEVELOPMENTALLY REGULATED GTP-BINDING PROTEIN-RELATED"/>
    <property type="match status" value="1"/>
</dbReference>
<comment type="similarity">
    <text evidence="1 8">Belongs to the TRAFAC class OBG-HflX-like GTPase superfamily. OBG GTPase family.</text>
</comment>
<dbReference type="InterPro" id="IPR027417">
    <property type="entry name" value="P-loop_NTPase"/>
</dbReference>
<keyword evidence="3 8" id="KW-0479">Metal-binding</keyword>
<keyword evidence="5 8" id="KW-0378">Hydrolase</keyword>
<evidence type="ECO:0000313" key="12">
    <source>
        <dbReference type="EMBL" id="CBK40859.1"/>
    </source>
</evidence>
<comment type="subunit">
    <text evidence="8">Monomer.</text>
</comment>
<organism evidence="12 13">
    <name type="scientific">Nitrospira defluvii</name>
    <dbReference type="NCBI Taxonomy" id="330214"/>
    <lineage>
        <taxon>Bacteria</taxon>
        <taxon>Pseudomonadati</taxon>
        <taxon>Nitrospirota</taxon>
        <taxon>Nitrospiria</taxon>
        <taxon>Nitrospirales</taxon>
        <taxon>Nitrospiraceae</taxon>
        <taxon>Nitrospira</taxon>
    </lineage>
</organism>
<dbReference type="NCBIfam" id="NF008954">
    <property type="entry name" value="PRK12296.1"/>
    <property type="match status" value="1"/>
</dbReference>
<dbReference type="InterPro" id="IPR036726">
    <property type="entry name" value="GTP1_OBG_dom_sf"/>
</dbReference>
<dbReference type="PIRSF" id="PIRSF002401">
    <property type="entry name" value="GTP_bd_Obg/CgtA"/>
    <property type="match status" value="1"/>
</dbReference>
<gene>
    <name evidence="12" type="primary">obgE</name>
    <name evidence="8" type="synonym">obg</name>
    <name evidence="12" type="ORF">NIDE1100</name>
</gene>
<evidence type="ECO:0000256" key="5">
    <source>
        <dbReference type="ARBA" id="ARBA00022801"/>
    </source>
</evidence>
<dbReference type="InterPro" id="IPR045086">
    <property type="entry name" value="OBG_GTPase"/>
</dbReference>
<dbReference type="GO" id="GO:0042254">
    <property type="term" value="P:ribosome biogenesis"/>
    <property type="evidence" value="ECO:0007669"/>
    <property type="project" value="UniProtKB-UniRule"/>
</dbReference>
<dbReference type="EC" id="3.6.5.-" evidence="8"/>
<dbReference type="Proteomes" id="UP000001660">
    <property type="component" value="Chromosome"/>
</dbReference>
<dbReference type="PROSITE" id="PS00905">
    <property type="entry name" value="GTP1_OBG"/>
    <property type="match status" value="1"/>
</dbReference>
<comment type="subcellular location">
    <subcellularLocation>
        <location evidence="8">Cytoplasm</location>
    </subcellularLocation>
</comment>
<protein>
    <recommendedName>
        <fullName evidence="8">GTPase Obg</fullName>
        <ecNumber evidence="8">3.6.5.-</ecNumber>
    </recommendedName>
    <alternativeName>
        <fullName evidence="8">GTP-binding protein Obg</fullName>
    </alternativeName>
</protein>
<comment type="cofactor">
    <cofactor evidence="8">
        <name>Mg(2+)</name>
        <dbReference type="ChEBI" id="CHEBI:18420"/>
    </cofactor>
</comment>
<dbReference type="Pfam" id="PF01926">
    <property type="entry name" value="MMR_HSR1"/>
    <property type="match status" value="1"/>
</dbReference>
<dbReference type="HOGENOM" id="CLU_011747_2_0_0"/>
<proteinExistence type="inferred from homology"/>
<dbReference type="KEGG" id="nde:NIDE1100"/>
<feature type="region of interest" description="Disordered" evidence="9">
    <location>
        <begin position="120"/>
        <end position="147"/>
    </location>
</feature>
<dbReference type="NCBIfam" id="NF008955">
    <property type="entry name" value="PRK12297.1"/>
    <property type="match status" value="1"/>
</dbReference>
<reference evidence="12 13" key="1">
    <citation type="journal article" date="2010" name="Proc. Natl. Acad. Sci. U.S.A.">
        <title>A Nitrospira metagenome illuminates the physiology and evolution of globally important nitrite-oxidizing bacteria.</title>
        <authorList>
            <person name="Lucker S."/>
            <person name="Wagner M."/>
            <person name="Maixner F."/>
            <person name="Pelletier E."/>
            <person name="Koch H."/>
            <person name="Vacherie B."/>
            <person name="Rattei T."/>
            <person name="Sinninghe Damste J."/>
            <person name="Spieck E."/>
            <person name="Le Paslier D."/>
            <person name="Daims H."/>
        </authorList>
    </citation>
    <scope>NUCLEOTIDE SEQUENCE [LARGE SCALE GENOMIC DNA]</scope>
</reference>
<dbReference type="GO" id="GO:0005737">
    <property type="term" value="C:cytoplasm"/>
    <property type="evidence" value="ECO:0007669"/>
    <property type="project" value="UniProtKB-SubCell"/>
</dbReference>
<dbReference type="NCBIfam" id="TIGR00231">
    <property type="entry name" value="small_GTP"/>
    <property type="match status" value="1"/>
</dbReference>
<dbReference type="Gene3D" id="3.40.50.300">
    <property type="entry name" value="P-loop containing nucleotide triphosphate hydrolases"/>
    <property type="match status" value="1"/>
</dbReference>
<evidence type="ECO:0000259" key="11">
    <source>
        <dbReference type="PROSITE" id="PS51883"/>
    </source>
</evidence>
<evidence type="ECO:0000256" key="7">
    <source>
        <dbReference type="ARBA" id="ARBA00023134"/>
    </source>
</evidence>
<evidence type="ECO:0000313" key="13">
    <source>
        <dbReference type="Proteomes" id="UP000001660"/>
    </source>
</evidence>
<dbReference type="GO" id="GO:0005525">
    <property type="term" value="F:GTP binding"/>
    <property type="evidence" value="ECO:0007669"/>
    <property type="project" value="UniProtKB-UniRule"/>
</dbReference>
<feature type="binding site" evidence="8">
    <location>
        <begin position="313"/>
        <end position="315"/>
    </location>
    <ligand>
        <name>GTP</name>
        <dbReference type="ChEBI" id="CHEBI:37565"/>
    </ligand>
</feature>
<dbReference type="InterPro" id="IPR006073">
    <property type="entry name" value="GTP-bd"/>
</dbReference>
<dbReference type="Gene3D" id="2.70.210.12">
    <property type="entry name" value="GTP1/OBG domain"/>
    <property type="match status" value="1"/>
</dbReference>
<dbReference type="Pfam" id="PF01018">
    <property type="entry name" value="GTP1_OBG"/>
    <property type="match status" value="1"/>
</dbReference>
<dbReference type="CDD" id="cd01898">
    <property type="entry name" value="Obg"/>
    <property type="match status" value="1"/>
</dbReference>
<dbReference type="PROSITE" id="PS51710">
    <property type="entry name" value="G_OBG"/>
    <property type="match status" value="1"/>
</dbReference>
<feature type="binding site" evidence="8">
    <location>
        <position position="174"/>
    </location>
    <ligand>
        <name>Mg(2+)</name>
        <dbReference type="ChEBI" id="CHEBI:18420"/>
    </ligand>
</feature>
<name>D8PCA0_9BACT</name>
<feature type="binding site" evidence="8">
    <location>
        <begin position="214"/>
        <end position="217"/>
    </location>
    <ligand>
        <name>GTP</name>
        <dbReference type="ChEBI" id="CHEBI:37565"/>
    </ligand>
</feature>
<dbReference type="PROSITE" id="PS51883">
    <property type="entry name" value="OBG"/>
    <property type="match status" value="1"/>
</dbReference>
<keyword evidence="13" id="KW-1185">Reference proteome</keyword>
<dbReference type="AlphaFoldDB" id="D8PCA0"/>
<evidence type="ECO:0000259" key="10">
    <source>
        <dbReference type="PROSITE" id="PS51710"/>
    </source>
</evidence>
<feature type="binding site" evidence="8">
    <location>
        <begin position="167"/>
        <end position="174"/>
    </location>
    <ligand>
        <name>GTP</name>
        <dbReference type="ChEBI" id="CHEBI:37565"/>
    </ligand>
</feature>
<dbReference type="GO" id="GO:0003924">
    <property type="term" value="F:GTPase activity"/>
    <property type="evidence" value="ECO:0007669"/>
    <property type="project" value="UniProtKB-UniRule"/>
</dbReference>
<feature type="binding site" evidence="8">
    <location>
        <begin position="284"/>
        <end position="287"/>
    </location>
    <ligand>
        <name>GTP</name>
        <dbReference type="ChEBI" id="CHEBI:37565"/>
    </ligand>
</feature>
<sequence>MSTFVDQVQILVKAGHGGNGACSFRREKFVPRGGPDGGDGGDGGSVVVEATTRLSTLLDLRYQKHYEAEKGETGGGSNCHGRRGADVRIPVPVGTMVFDENTQELLADLTKDGESCVIAKGGQGGRGNTQFATSTNRVPTQFEPGTPGEERLLRLDLKLLADVGLVGYPNAGKSTLIAAVSAARPKIADYPFTTLTPNLGVVRWTGEQTFVIADIPGLIEGAHEGKGLGFQFLRHIERTSLLLHVIDISEWATEDPVSSLEIMRHELTAYDDALTARPFAVVGTKLDVKGAGERLERLKKYCQRRKIPFFAISAATREGLDECIRYMGQQVELLRKTPCETNS</sequence>
<evidence type="ECO:0000256" key="9">
    <source>
        <dbReference type="SAM" id="MobiDB-lite"/>
    </source>
</evidence>
<dbReference type="PANTHER" id="PTHR11702:SF31">
    <property type="entry name" value="MITOCHONDRIAL RIBOSOME-ASSOCIATED GTPASE 2"/>
    <property type="match status" value="1"/>
</dbReference>
<keyword evidence="7 8" id="KW-0342">GTP-binding</keyword>
<dbReference type="InterPro" id="IPR006074">
    <property type="entry name" value="GTP1-OBG_CS"/>
</dbReference>
<dbReference type="HAMAP" id="MF_01454">
    <property type="entry name" value="GTPase_Obg"/>
    <property type="match status" value="1"/>
</dbReference>
<dbReference type="InterPro" id="IPR006169">
    <property type="entry name" value="GTP1_OBG_dom"/>
</dbReference>
<evidence type="ECO:0000256" key="8">
    <source>
        <dbReference type="HAMAP-Rule" id="MF_01454"/>
    </source>
</evidence>
<feature type="domain" description="Obg" evidence="11">
    <location>
        <begin position="2"/>
        <end position="160"/>
    </location>
</feature>
<dbReference type="NCBIfam" id="TIGR02729">
    <property type="entry name" value="Obg_CgtA"/>
    <property type="match status" value="1"/>
</dbReference>
<dbReference type="InterPro" id="IPR005225">
    <property type="entry name" value="Small_GTP-bd"/>
</dbReference>
<dbReference type="STRING" id="330214.NIDE1100"/>
<keyword evidence="4 8" id="KW-0547">Nucleotide-binding</keyword>
<evidence type="ECO:0000256" key="1">
    <source>
        <dbReference type="ARBA" id="ARBA00007699"/>
    </source>
</evidence>
<evidence type="ECO:0000256" key="3">
    <source>
        <dbReference type="ARBA" id="ARBA00022723"/>
    </source>
</evidence>
<feature type="domain" description="OBG-type G" evidence="10">
    <location>
        <begin position="161"/>
        <end position="332"/>
    </location>
</feature>
<comment type="function">
    <text evidence="8">An essential GTPase which binds GTP, GDP and possibly (p)ppGpp with moderate affinity, with high nucleotide exchange rates and a fairly low GTP hydrolysis rate. Plays a role in control of the cell cycle, stress response, ribosome biogenesis and in those bacteria that undergo differentiation, in morphogenesis control.</text>
</comment>
<dbReference type="GO" id="GO:0000287">
    <property type="term" value="F:magnesium ion binding"/>
    <property type="evidence" value="ECO:0007669"/>
    <property type="project" value="InterPro"/>
</dbReference>